<evidence type="ECO:0000313" key="4">
    <source>
        <dbReference type="Proteomes" id="UP000077266"/>
    </source>
</evidence>
<dbReference type="InterPro" id="IPR036047">
    <property type="entry name" value="F-box-like_dom_sf"/>
</dbReference>
<sequence length="488" mass="54142">MDYTTRLPPELLAAVLDELKQPDVLRTAALSSRWRASAKDHPQFYAYLALKTSARSPYDRSSQGSGGTPRQDGPPKLLDQIDAFARRVREAFLRDMRLRLKVQLEERQLTAEQTPAEVGNSISGTLMNVISRVIQLDISIPRTVWQAMLTVLGQTAPLLRTLKINLGPMLAANMTEELVAGSAQNVNRLALVGFGMPPRTSLSSSNAVHVRLGHFPVTAFASICHVFPRVASLVVDQIIVDPAGPNDDIPRPVLGPAMRSLTLGVHSRSVWPTVFLDAFRRHGSRLDCADISFSSSSTVIDATPFTHIAPGALHVSVSATQYRTEVTFTHDEHSSIRRKFCVLESVERMAANALSQTSRLLESLSTLWASVTHFDMEWGSIERLLPILRSLPTLEVVQVDMRGFELIYDKFAPNSATNSVHPTRSLRQLTLYDRSSQARLYSNHVFDLSKILGVERWDNLRLQGARLNSPNGWKHLTAPGLFKAIEEA</sequence>
<name>A0A165P9Q9_EXIGL</name>
<dbReference type="PROSITE" id="PS50181">
    <property type="entry name" value="FBOX"/>
    <property type="match status" value="1"/>
</dbReference>
<organism evidence="3 4">
    <name type="scientific">Exidia glandulosa HHB12029</name>
    <dbReference type="NCBI Taxonomy" id="1314781"/>
    <lineage>
        <taxon>Eukaryota</taxon>
        <taxon>Fungi</taxon>
        <taxon>Dikarya</taxon>
        <taxon>Basidiomycota</taxon>
        <taxon>Agaricomycotina</taxon>
        <taxon>Agaricomycetes</taxon>
        <taxon>Auriculariales</taxon>
        <taxon>Exidiaceae</taxon>
        <taxon>Exidia</taxon>
    </lineage>
</organism>
<evidence type="ECO:0000256" key="1">
    <source>
        <dbReference type="SAM" id="MobiDB-lite"/>
    </source>
</evidence>
<proteinExistence type="predicted"/>
<dbReference type="EMBL" id="KV425891">
    <property type="protein sequence ID" value="KZW01853.1"/>
    <property type="molecule type" value="Genomic_DNA"/>
</dbReference>
<dbReference type="InterPro" id="IPR001810">
    <property type="entry name" value="F-box_dom"/>
</dbReference>
<feature type="domain" description="F-box" evidence="2">
    <location>
        <begin position="1"/>
        <end position="48"/>
    </location>
</feature>
<dbReference type="SUPFAM" id="SSF81383">
    <property type="entry name" value="F-box domain"/>
    <property type="match status" value="1"/>
</dbReference>
<evidence type="ECO:0000313" key="3">
    <source>
        <dbReference type="EMBL" id="KZW01853.1"/>
    </source>
</evidence>
<accession>A0A165P9Q9</accession>
<feature type="region of interest" description="Disordered" evidence="1">
    <location>
        <begin position="56"/>
        <end position="76"/>
    </location>
</feature>
<keyword evidence="4" id="KW-1185">Reference proteome</keyword>
<dbReference type="OrthoDB" id="3322634at2759"/>
<dbReference type="Gene3D" id="1.20.1280.50">
    <property type="match status" value="1"/>
</dbReference>
<dbReference type="Pfam" id="PF12937">
    <property type="entry name" value="F-box-like"/>
    <property type="match status" value="1"/>
</dbReference>
<gene>
    <name evidence="3" type="ORF">EXIGLDRAFT_716499</name>
</gene>
<dbReference type="Proteomes" id="UP000077266">
    <property type="component" value="Unassembled WGS sequence"/>
</dbReference>
<dbReference type="InParanoid" id="A0A165P9Q9"/>
<reference evidence="3 4" key="1">
    <citation type="journal article" date="2016" name="Mol. Biol. Evol.">
        <title>Comparative Genomics of Early-Diverging Mushroom-Forming Fungi Provides Insights into the Origins of Lignocellulose Decay Capabilities.</title>
        <authorList>
            <person name="Nagy L.G."/>
            <person name="Riley R."/>
            <person name="Tritt A."/>
            <person name="Adam C."/>
            <person name="Daum C."/>
            <person name="Floudas D."/>
            <person name="Sun H."/>
            <person name="Yadav J.S."/>
            <person name="Pangilinan J."/>
            <person name="Larsson K.H."/>
            <person name="Matsuura K."/>
            <person name="Barry K."/>
            <person name="Labutti K."/>
            <person name="Kuo R."/>
            <person name="Ohm R.A."/>
            <person name="Bhattacharya S.S."/>
            <person name="Shirouzu T."/>
            <person name="Yoshinaga Y."/>
            <person name="Martin F.M."/>
            <person name="Grigoriev I.V."/>
            <person name="Hibbett D.S."/>
        </authorList>
    </citation>
    <scope>NUCLEOTIDE SEQUENCE [LARGE SCALE GENOMIC DNA]</scope>
    <source>
        <strain evidence="3 4">HHB12029</strain>
    </source>
</reference>
<protein>
    <recommendedName>
        <fullName evidence="2">F-box domain-containing protein</fullName>
    </recommendedName>
</protein>
<evidence type="ECO:0000259" key="2">
    <source>
        <dbReference type="PROSITE" id="PS50181"/>
    </source>
</evidence>
<dbReference type="AlphaFoldDB" id="A0A165P9Q9"/>